<dbReference type="PANTHER" id="PTHR48421:SF1">
    <property type="entry name" value="MYCBP-ASSOCIATED PROTEIN"/>
    <property type="match status" value="1"/>
</dbReference>
<evidence type="ECO:0000313" key="5">
    <source>
        <dbReference type="Proteomes" id="UP000663882"/>
    </source>
</evidence>
<reference evidence="2" key="1">
    <citation type="submission" date="2021-02" db="EMBL/GenBank/DDBJ databases">
        <authorList>
            <person name="Nowell W R."/>
        </authorList>
    </citation>
    <scope>NUCLEOTIDE SEQUENCE</scope>
</reference>
<evidence type="ECO:0000256" key="1">
    <source>
        <dbReference type="SAM" id="MobiDB-lite"/>
    </source>
</evidence>
<proteinExistence type="predicted"/>
<dbReference type="Pfam" id="PF14646">
    <property type="entry name" value="MYCBPAP"/>
    <property type="match status" value="1"/>
</dbReference>
<dbReference type="PANTHER" id="PTHR48421">
    <property type="entry name" value="MYCBP-ASSOCIATED PROTEIN"/>
    <property type="match status" value="1"/>
</dbReference>
<dbReference type="InterPro" id="IPR032707">
    <property type="entry name" value="MYCBPAP"/>
</dbReference>
<dbReference type="EMBL" id="CAJNOO010000073">
    <property type="protein sequence ID" value="CAF0785888.1"/>
    <property type="molecule type" value="Genomic_DNA"/>
</dbReference>
<dbReference type="EMBL" id="CAJOBE010001224">
    <property type="protein sequence ID" value="CAF3725333.1"/>
    <property type="molecule type" value="Genomic_DNA"/>
</dbReference>
<gene>
    <name evidence="3" type="ORF">FNK824_LOCUS10739</name>
    <name evidence="4" type="ORF">OTI717_LOCUS18558</name>
    <name evidence="2" type="ORF">RFH988_LOCUS3157</name>
</gene>
<comment type="caution">
    <text evidence="2">The sequence shown here is derived from an EMBL/GenBank/DDBJ whole genome shotgun (WGS) entry which is preliminary data.</text>
</comment>
<dbReference type="Proteomes" id="UP000663874">
    <property type="component" value="Unassembled WGS sequence"/>
</dbReference>
<evidence type="ECO:0000313" key="2">
    <source>
        <dbReference type="EMBL" id="CAF0785888.1"/>
    </source>
</evidence>
<dbReference type="OrthoDB" id="10263316at2759"/>
<dbReference type="Proteomes" id="UP000663882">
    <property type="component" value="Unassembled WGS sequence"/>
</dbReference>
<protein>
    <submittedName>
        <fullName evidence="2">Uncharacterized protein</fullName>
    </submittedName>
</protein>
<evidence type="ECO:0000313" key="3">
    <source>
        <dbReference type="EMBL" id="CAF3725333.1"/>
    </source>
</evidence>
<feature type="compositionally biased region" description="Polar residues" evidence="1">
    <location>
        <begin position="229"/>
        <end position="240"/>
    </location>
</feature>
<name>A0A813RKD3_9BILA</name>
<dbReference type="EMBL" id="CAJOAX010002581">
    <property type="protein sequence ID" value="CAF3806130.1"/>
    <property type="molecule type" value="Genomic_DNA"/>
</dbReference>
<accession>A0A813RKD3</accession>
<sequence>MPNINENEELDFIYEIRVQFDSQGSQSVTRMVEIKNVGTIVFYYEWQQKPYTKLFDIVYSKIQCFYFDNHISSILPRDTLKLSFVFKSSEPEIFTEHWQLLTRSVLCGGRPIIFTLHDVTTEEDVHRQTHINIEKTKEYYCYDIMNQFIDSFVDQMNIIYQKLQIDEPSNESYPDIDLNEKNIISTASDTTKDKKEPPPSKLERGKSSKRSLAPSQVPSAIGKHEAVSDTVSQMSKQPSFISPAKPDKVDVQLTPQQLDERFKITQEAHLPIYTLLCHTFDCLKQALYDLSEKFSSNNENTFCT</sequence>
<feature type="region of interest" description="Disordered" evidence="1">
    <location>
        <begin position="184"/>
        <end position="248"/>
    </location>
</feature>
<organism evidence="2 5">
    <name type="scientific">Rotaria sordida</name>
    <dbReference type="NCBI Taxonomy" id="392033"/>
    <lineage>
        <taxon>Eukaryota</taxon>
        <taxon>Metazoa</taxon>
        <taxon>Spiralia</taxon>
        <taxon>Gnathifera</taxon>
        <taxon>Rotifera</taxon>
        <taxon>Eurotatoria</taxon>
        <taxon>Bdelloidea</taxon>
        <taxon>Philodinida</taxon>
        <taxon>Philodinidae</taxon>
        <taxon>Rotaria</taxon>
    </lineage>
</organism>
<evidence type="ECO:0000313" key="4">
    <source>
        <dbReference type="EMBL" id="CAF3806130.1"/>
    </source>
</evidence>
<dbReference type="Proteomes" id="UP000663823">
    <property type="component" value="Unassembled WGS sequence"/>
</dbReference>
<feature type="compositionally biased region" description="Basic and acidic residues" evidence="1">
    <location>
        <begin position="190"/>
        <end position="206"/>
    </location>
</feature>
<dbReference type="AlphaFoldDB" id="A0A813RKD3"/>